<feature type="compositionally biased region" description="Basic and acidic residues" evidence="4">
    <location>
        <begin position="43"/>
        <end position="65"/>
    </location>
</feature>
<evidence type="ECO:0000256" key="2">
    <source>
        <dbReference type="ARBA" id="ARBA00022840"/>
    </source>
</evidence>
<feature type="region of interest" description="Disordered" evidence="4">
    <location>
        <begin position="524"/>
        <end position="561"/>
    </location>
</feature>
<dbReference type="FunFam" id="1.10.510.10:FF:000571">
    <property type="entry name" value="Maternal embryonic leucine zipper kinase"/>
    <property type="match status" value="1"/>
</dbReference>
<accession>A0A9W7C015</accession>
<feature type="binding site" evidence="3">
    <location>
        <position position="702"/>
    </location>
    <ligand>
        <name>ATP</name>
        <dbReference type="ChEBI" id="CHEBI:30616"/>
    </ligand>
</feature>
<feature type="compositionally biased region" description="Polar residues" evidence="4">
    <location>
        <begin position="76"/>
        <end position="91"/>
    </location>
</feature>
<feature type="compositionally biased region" description="Low complexity" evidence="4">
    <location>
        <begin position="545"/>
        <end position="561"/>
    </location>
</feature>
<evidence type="ECO:0000256" key="4">
    <source>
        <dbReference type="SAM" id="MobiDB-lite"/>
    </source>
</evidence>
<dbReference type="SMART" id="SM00220">
    <property type="entry name" value="S_TKc"/>
    <property type="match status" value="1"/>
</dbReference>
<dbReference type="CDD" id="cd14008">
    <property type="entry name" value="STKc_LKB1_CaMKK"/>
    <property type="match status" value="1"/>
</dbReference>
<feature type="compositionally biased region" description="Basic and acidic residues" evidence="4">
    <location>
        <begin position="275"/>
        <end position="284"/>
    </location>
</feature>
<feature type="compositionally biased region" description="Polar residues" evidence="4">
    <location>
        <begin position="532"/>
        <end position="544"/>
    </location>
</feature>
<feature type="compositionally biased region" description="Low complexity" evidence="4">
    <location>
        <begin position="121"/>
        <end position="141"/>
    </location>
</feature>
<feature type="compositionally biased region" description="Basic and acidic residues" evidence="4">
    <location>
        <begin position="317"/>
        <end position="334"/>
    </location>
</feature>
<gene>
    <name evidence="7" type="ORF">TrLO_g8509</name>
</gene>
<dbReference type="InterPro" id="IPR000719">
    <property type="entry name" value="Prot_kinase_dom"/>
</dbReference>
<name>A0A9W7C015_9STRA</name>
<evidence type="ECO:0000313" key="7">
    <source>
        <dbReference type="EMBL" id="GMI00707.1"/>
    </source>
</evidence>
<keyword evidence="8" id="KW-1185">Reference proteome</keyword>
<dbReference type="EMBL" id="BRXW01000025">
    <property type="protein sequence ID" value="GMI00707.1"/>
    <property type="molecule type" value="Genomic_DNA"/>
</dbReference>
<evidence type="ECO:0000259" key="5">
    <source>
        <dbReference type="PROSITE" id="PS50011"/>
    </source>
</evidence>
<feature type="domain" description="Protein kinase" evidence="5">
    <location>
        <begin position="673"/>
        <end position="944"/>
    </location>
</feature>
<dbReference type="Pfam" id="PF00069">
    <property type="entry name" value="Pkinase"/>
    <property type="match status" value="1"/>
</dbReference>
<dbReference type="InterPro" id="IPR011009">
    <property type="entry name" value="Kinase-like_dom_sf"/>
</dbReference>
<proteinExistence type="predicted"/>
<dbReference type="Gene3D" id="3.60.40.10">
    <property type="entry name" value="PPM-type phosphatase domain"/>
    <property type="match status" value="1"/>
</dbReference>
<dbReference type="OrthoDB" id="68483at2759"/>
<dbReference type="PROSITE" id="PS00107">
    <property type="entry name" value="PROTEIN_KINASE_ATP"/>
    <property type="match status" value="1"/>
</dbReference>
<sequence>MGASASTHPSPNLSESPSQLVSSSNTPSAGGRKKPQRSTALEELGRIRAERAQETRNEGEKDRTKERSRKKKPKDTTNTSNQPLSSQTTPSPNIPRERRSKRDRRSKREDPYISLEKKLLPPSSRPSNISSIMSRKSSNPNINLRPDLSPDTSDDEKTGNNWNSYLDKLEQNQYGSALTSPAKKYQPSSNMLLSPDSESSDDNSDSVEAGSTNRNYKTLEEKNHHVMMKEKIRASIKEKKIKAEIKRREVLDMERKEKIEQKEKAERLEKELEELKREVKEMKHSAQKTPKSNGNPNPSQFTNSDSDEEGTFSKPLTVEERKRSFQNVNREESARQLASHLVISSSDEEDSNQNKIIKKKGSFVKPPTPKQANLMKNAGADYLGPDLHVTRNPPEDTPMSQNEMSNFLEDDSDESDYDEDEEEVVGEDDEEVYDWFAFDTKQGIESLTPKNEGEEAAAMDPNPNKTDMQKFMESSSSSDEDEDDVEVVGEDDEEVYDWMAMNTEAGMAEIIDLKDKKETKKKEEFMAKKPNLSVQTAPSLTKLHNNPNSTLTPTAPSAPAPEHAVLRTPKILKAAAESSSTPKIVPKKHTNPQPPSMPRIPQSPATPMTPKVPSQVSRSESMSSAGLSSPDVSSVKDTNKVKRKKASLPTNTPTGANNMHGSWLTNRYIVNNYIILNPLGQGSYAEVRLCKEKTRDELYAIKIMNKDLLMKKSVGMSSTFMDDVKREIAIMKKLRHDHVLQLYEVLDDPKVNKLYLVLQYCKNGDLMQMTKGNARTNSCNPLTDLQVWDVTRQIMKGLKYLHDNDIVHGDIKPQNLLVDKDFVIKIADFGISKMIESSEGEKEKLLETAGTPAFMSPELCAGLAYDGYLADVYAVGATIFMLRCGHPPFVANKLIALYNKIQEDPVVFTVDDVGEGLKSLICGMMEKDPQKRYTLVDCIKDPWLQVKPGEDEKKAAPSPNIEEKTKRVEVSNDDIFNTISQATISHEERKQTEQAELSMEETERRKNAFKKKASIRQNRSFEKLDHLTMQERGSSSDESDDDDDIVAVSKLDSQEFNVVMDTLSHQTPGGGKKKQAPLPHIVVGRVLDGLPNQSLRIRAAYHSEQGKRPSQEDTVTVIMDLSELGEVLGDRSYLYRSFAFFGVYDGHSGGATSRMLQHALHLKLARNEKFFEDQHFAAVKSCEEVDREVCSELSEKDDESGSTGLFAVIDGRSKRFTVGNVGDSRAVLSRGGTAIPLTKDHRLSRADERARVEKAGGKVKSNRVNGVLAVTRSFGDVAHKTAIDAEPEVKTEIITERDEFLLMATDGLWDVMESQQAVNFVRTCLNRHHKVKLAAKEIIREALKMGSIDNVSAVIVMFNQSDGKGGGGPPTTINPKGR</sequence>
<dbReference type="Proteomes" id="UP001165122">
    <property type="component" value="Unassembled WGS sequence"/>
</dbReference>
<feature type="compositionally biased region" description="Basic and acidic residues" evidence="4">
    <location>
        <begin position="106"/>
        <end position="119"/>
    </location>
</feature>
<protein>
    <submittedName>
        <fullName evidence="7">Uncharacterized protein</fullName>
    </submittedName>
</protein>
<dbReference type="Gene3D" id="1.10.510.10">
    <property type="entry name" value="Transferase(Phosphotransferase) domain 1"/>
    <property type="match status" value="1"/>
</dbReference>
<feature type="region of interest" description="Disordered" evidence="4">
    <location>
        <begin position="275"/>
        <end position="489"/>
    </location>
</feature>
<dbReference type="CDD" id="cd00143">
    <property type="entry name" value="PP2Cc"/>
    <property type="match status" value="1"/>
</dbReference>
<feature type="compositionally biased region" description="Acidic residues" evidence="4">
    <location>
        <begin position="478"/>
        <end position="489"/>
    </location>
</feature>
<reference evidence="8" key="1">
    <citation type="journal article" date="2023" name="Commun. Biol.">
        <title>Genome analysis of Parmales, the sister group of diatoms, reveals the evolutionary specialization of diatoms from phago-mixotrophs to photoautotrophs.</title>
        <authorList>
            <person name="Ban H."/>
            <person name="Sato S."/>
            <person name="Yoshikawa S."/>
            <person name="Yamada K."/>
            <person name="Nakamura Y."/>
            <person name="Ichinomiya M."/>
            <person name="Sato N."/>
            <person name="Blanc-Mathieu R."/>
            <person name="Endo H."/>
            <person name="Kuwata A."/>
            <person name="Ogata H."/>
        </authorList>
    </citation>
    <scope>NUCLEOTIDE SEQUENCE [LARGE SCALE GENOMIC DNA]</scope>
    <source>
        <strain evidence="8">NIES 3700</strain>
    </source>
</reference>
<dbReference type="PROSITE" id="PS00108">
    <property type="entry name" value="PROTEIN_KINASE_ST"/>
    <property type="match status" value="1"/>
</dbReference>
<evidence type="ECO:0000259" key="6">
    <source>
        <dbReference type="PROSITE" id="PS51746"/>
    </source>
</evidence>
<evidence type="ECO:0000313" key="8">
    <source>
        <dbReference type="Proteomes" id="UP001165122"/>
    </source>
</evidence>
<dbReference type="InterPro" id="IPR036457">
    <property type="entry name" value="PPM-type-like_dom_sf"/>
</dbReference>
<dbReference type="GO" id="GO:0004674">
    <property type="term" value="F:protein serine/threonine kinase activity"/>
    <property type="evidence" value="ECO:0007669"/>
    <property type="project" value="TreeGrafter"/>
</dbReference>
<feature type="region of interest" description="Disordered" evidence="4">
    <location>
        <begin position="575"/>
        <end position="654"/>
    </location>
</feature>
<dbReference type="PROSITE" id="PS51746">
    <property type="entry name" value="PPM_2"/>
    <property type="match status" value="1"/>
</dbReference>
<feature type="region of interest" description="Disordered" evidence="4">
    <location>
        <begin position="983"/>
        <end position="1043"/>
    </location>
</feature>
<dbReference type="SMART" id="SM00332">
    <property type="entry name" value="PP2Cc"/>
    <property type="match status" value="1"/>
</dbReference>
<evidence type="ECO:0000256" key="3">
    <source>
        <dbReference type="PROSITE-ProRule" id="PRU10141"/>
    </source>
</evidence>
<keyword evidence="1 3" id="KW-0547">Nucleotide-binding</keyword>
<dbReference type="SUPFAM" id="SSF81606">
    <property type="entry name" value="PP2C-like"/>
    <property type="match status" value="1"/>
</dbReference>
<feature type="region of interest" description="Disordered" evidence="4">
    <location>
        <begin position="1359"/>
        <end position="1378"/>
    </location>
</feature>
<comment type="caution">
    <text evidence="7">The sequence shown here is derived from an EMBL/GenBank/DDBJ whole genome shotgun (WGS) entry which is preliminary data.</text>
</comment>
<dbReference type="SMART" id="SM00331">
    <property type="entry name" value="PP2C_SIG"/>
    <property type="match status" value="1"/>
</dbReference>
<dbReference type="PROSITE" id="PS50011">
    <property type="entry name" value="PROTEIN_KINASE_DOM"/>
    <property type="match status" value="1"/>
</dbReference>
<evidence type="ECO:0000256" key="1">
    <source>
        <dbReference type="ARBA" id="ARBA00022741"/>
    </source>
</evidence>
<feature type="region of interest" description="Disordered" evidence="4">
    <location>
        <begin position="1"/>
        <end position="228"/>
    </location>
</feature>
<dbReference type="GO" id="GO:0035556">
    <property type="term" value="P:intracellular signal transduction"/>
    <property type="evidence" value="ECO:0007669"/>
    <property type="project" value="TreeGrafter"/>
</dbReference>
<feature type="compositionally biased region" description="Acidic residues" evidence="4">
    <location>
        <begin position="408"/>
        <end position="433"/>
    </location>
</feature>
<dbReference type="InterPro" id="IPR017441">
    <property type="entry name" value="Protein_kinase_ATP_BS"/>
</dbReference>
<dbReference type="GO" id="GO:0005524">
    <property type="term" value="F:ATP binding"/>
    <property type="evidence" value="ECO:0007669"/>
    <property type="project" value="UniProtKB-UniRule"/>
</dbReference>
<keyword evidence="2 3" id="KW-0067">ATP-binding</keyword>
<dbReference type="SUPFAM" id="SSF56112">
    <property type="entry name" value="Protein kinase-like (PK-like)"/>
    <property type="match status" value="1"/>
</dbReference>
<feature type="compositionally biased region" description="Low complexity" evidence="4">
    <location>
        <begin position="14"/>
        <end position="24"/>
    </location>
</feature>
<feature type="domain" description="PPM-type phosphatase" evidence="6">
    <location>
        <begin position="1098"/>
        <end position="1358"/>
    </location>
</feature>
<dbReference type="InterPro" id="IPR001932">
    <property type="entry name" value="PPM-type_phosphatase-like_dom"/>
</dbReference>
<feature type="compositionally biased region" description="Polar residues" evidence="4">
    <location>
        <begin position="1"/>
        <end position="13"/>
    </location>
</feature>
<dbReference type="Pfam" id="PF00481">
    <property type="entry name" value="PP2C"/>
    <property type="match status" value="1"/>
</dbReference>
<organism evidence="7 8">
    <name type="scientific">Triparma laevis f. longispina</name>
    <dbReference type="NCBI Taxonomy" id="1714387"/>
    <lineage>
        <taxon>Eukaryota</taxon>
        <taxon>Sar</taxon>
        <taxon>Stramenopiles</taxon>
        <taxon>Ochrophyta</taxon>
        <taxon>Bolidophyceae</taxon>
        <taxon>Parmales</taxon>
        <taxon>Triparmaceae</taxon>
        <taxon>Triparma</taxon>
    </lineage>
</organism>
<dbReference type="InterPro" id="IPR008271">
    <property type="entry name" value="Ser/Thr_kinase_AS"/>
</dbReference>
<feature type="compositionally biased region" description="Basic and acidic residues" evidence="4">
    <location>
        <begin position="1019"/>
        <end position="1029"/>
    </location>
</feature>
<dbReference type="FunFam" id="3.30.200.20:FF:000042">
    <property type="entry name" value="Aurora kinase A"/>
    <property type="match status" value="1"/>
</dbReference>
<dbReference type="PANTHER" id="PTHR24346:SF77">
    <property type="entry name" value="SERINE THREONINE PROTEIN KINASE"/>
    <property type="match status" value="1"/>
</dbReference>
<dbReference type="PANTHER" id="PTHR24346">
    <property type="entry name" value="MAP/MICROTUBULE AFFINITY-REGULATING KINASE"/>
    <property type="match status" value="1"/>
</dbReference>
<dbReference type="GO" id="GO:0005737">
    <property type="term" value="C:cytoplasm"/>
    <property type="evidence" value="ECO:0007669"/>
    <property type="project" value="TreeGrafter"/>
</dbReference>
<feature type="compositionally biased region" description="Polar residues" evidence="4">
    <location>
        <begin position="287"/>
        <end position="304"/>
    </location>
</feature>
<feature type="compositionally biased region" description="Basic and acidic residues" evidence="4">
    <location>
        <begin position="217"/>
        <end position="228"/>
    </location>
</feature>
<feature type="compositionally biased region" description="Polar residues" evidence="4">
    <location>
        <begin position="612"/>
        <end position="636"/>
    </location>
</feature>